<dbReference type="Proteomes" id="UP000660611">
    <property type="component" value="Unassembled WGS sequence"/>
</dbReference>
<evidence type="ECO:0000313" key="3">
    <source>
        <dbReference type="Proteomes" id="UP000660611"/>
    </source>
</evidence>
<dbReference type="GO" id="GO:0009231">
    <property type="term" value="P:riboflavin biosynthetic process"/>
    <property type="evidence" value="ECO:0007669"/>
    <property type="project" value="InterPro"/>
</dbReference>
<dbReference type="RefSeq" id="WP_203849031.1">
    <property type="nucleotide sequence ID" value="NZ_BAAAVW010000017.1"/>
</dbReference>
<dbReference type="PANTHER" id="PTHR38011">
    <property type="entry name" value="DIHYDROFOLATE REDUCTASE FAMILY PROTEIN (AFU_ORTHOLOGUE AFUA_8G06820)"/>
    <property type="match status" value="1"/>
</dbReference>
<dbReference type="GO" id="GO:0008703">
    <property type="term" value="F:5-amino-6-(5-phosphoribosylamino)uracil reductase activity"/>
    <property type="evidence" value="ECO:0007669"/>
    <property type="project" value="InterPro"/>
</dbReference>
<comment type="caution">
    <text evidence="2">The sequence shown here is derived from an EMBL/GenBank/DDBJ whole genome shotgun (WGS) entry which is preliminary data.</text>
</comment>
<dbReference type="Pfam" id="PF01872">
    <property type="entry name" value="RibD_C"/>
    <property type="match status" value="1"/>
</dbReference>
<name>A0A919UCX9_9ACTN</name>
<evidence type="ECO:0000259" key="1">
    <source>
        <dbReference type="Pfam" id="PF01872"/>
    </source>
</evidence>
<dbReference type="InterPro" id="IPR050765">
    <property type="entry name" value="Riboflavin_Biosynth_HTPR"/>
</dbReference>
<accession>A0A919UCX9</accession>
<evidence type="ECO:0000313" key="2">
    <source>
        <dbReference type="EMBL" id="GIG47291.1"/>
    </source>
</evidence>
<dbReference type="SUPFAM" id="SSF53597">
    <property type="entry name" value="Dihydrofolate reductase-like"/>
    <property type="match status" value="1"/>
</dbReference>
<dbReference type="Gene3D" id="3.40.430.10">
    <property type="entry name" value="Dihydrofolate Reductase, subunit A"/>
    <property type="match status" value="1"/>
</dbReference>
<dbReference type="EMBL" id="BONQ01000082">
    <property type="protein sequence ID" value="GIG47291.1"/>
    <property type="molecule type" value="Genomic_DNA"/>
</dbReference>
<dbReference type="AlphaFoldDB" id="A0A919UCX9"/>
<reference evidence="2" key="1">
    <citation type="submission" date="2021-01" db="EMBL/GenBank/DDBJ databases">
        <title>Whole genome shotgun sequence of Dactylosporangium siamense NBRC 106093.</title>
        <authorList>
            <person name="Komaki H."/>
            <person name="Tamura T."/>
        </authorList>
    </citation>
    <scope>NUCLEOTIDE SEQUENCE</scope>
    <source>
        <strain evidence="2">NBRC 106093</strain>
    </source>
</reference>
<gene>
    <name evidence="2" type="ORF">Dsi01nite_053320</name>
</gene>
<sequence>MRRVIVSTYVTLDGRVEELQDWTTPYNSDEAVAYHSDLLKDSDGLLLGRSTYEIFAAIWPPRAGESAYIDKINSMAKHVASRTLSSVGWQNSHLIEGDVAEGVDKLKRQPGQNLVVYGCRDLMQTLQQHDLIDEYRFLVHPVLLGRGRTLLPDGAPTVRLDLVDHTVISPGVTVLRYQPAR</sequence>
<dbReference type="InterPro" id="IPR024072">
    <property type="entry name" value="DHFR-like_dom_sf"/>
</dbReference>
<proteinExistence type="predicted"/>
<dbReference type="PANTHER" id="PTHR38011:SF11">
    <property type="entry name" value="2,5-DIAMINO-6-RIBOSYLAMINO-4(3H)-PYRIMIDINONE 5'-PHOSPHATE REDUCTASE"/>
    <property type="match status" value="1"/>
</dbReference>
<protein>
    <submittedName>
        <fullName evidence="2">Pyrimidine reductase</fullName>
    </submittedName>
</protein>
<organism evidence="2 3">
    <name type="scientific">Dactylosporangium siamense</name>
    <dbReference type="NCBI Taxonomy" id="685454"/>
    <lineage>
        <taxon>Bacteria</taxon>
        <taxon>Bacillati</taxon>
        <taxon>Actinomycetota</taxon>
        <taxon>Actinomycetes</taxon>
        <taxon>Micromonosporales</taxon>
        <taxon>Micromonosporaceae</taxon>
        <taxon>Dactylosporangium</taxon>
    </lineage>
</organism>
<feature type="domain" description="Bacterial bifunctional deaminase-reductase C-terminal" evidence="1">
    <location>
        <begin position="3"/>
        <end position="173"/>
    </location>
</feature>
<keyword evidence="3" id="KW-1185">Reference proteome</keyword>
<dbReference type="InterPro" id="IPR002734">
    <property type="entry name" value="RibDG_C"/>
</dbReference>